<protein>
    <submittedName>
        <fullName evidence="7">NnrU family protein</fullName>
    </submittedName>
</protein>
<evidence type="ECO:0000256" key="5">
    <source>
        <dbReference type="SAM" id="Phobius"/>
    </source>
</evidence>
<feature type="transmembrane region" description="Helical" evidence="5">
    <location>
        <begin position="75"/>
        <end position="95"/>
    </location>
</feature>
<evidence type="ECO:0000256" key="3">
    <source>
        <dbReference type="ARBA" id="ARBA00022989"/>
    </source>
</evidence>
<dbReference type="Pfam" id="PF07298">
    <property type="entry name" value="NnrU"/>
    <property type="match status" value="1"/>
</dbReference>
<feature type="transmembrane region" description="Helical" evidence="5">
    <location>
        <begin position="154"/>
        <end position="174"/>
    </location>
</feature>
<keyword evidence="2 5" id="KW-0812">Transmembrane</keyword>
<evidence type="ECO:0000256" key="2">
    <source>
        <dbReference type="ARBA" id="ARBA00022692"/>
    </source>
</evidence>
<dbReference type="Proteomes" id="UP000218767">
    <property type="component" value="Unassembled WGS sequence"/>
</dbReference>
<evidence type="ECO:0000313" key="8">
    <source>
        <dbReference type="Proteomes" id="UP000218767"/>
    </source>
</evidence>
<keyword evidence="4 5" id="KW-0472">Membrane</keyword>
<gene>
    <name evidence="7" type="ORF">COB20_16135</name>
</gene>
<dbReference type="InterPro" id="IPR009915">
    <property type="entry name" value="NnrU_dom"/>
</dbReference>
<accession>A0A2A4WT21</accession>
<dbReference type="GO" id="GO:0016020">
    <property type="term" value="C:membrane"/>
    <property type="evidence" value="ECO:0007669"/>
    <property type="project" value="UniProtKB-SubCell"/>
</dbReference>
<name>A0A2A4WT21_9GAMM</name>
<feature type="transmembrane region" description="Helical" evidence="5">
    <location>
        <begin position="115"/>
        <end position="133"/>
    </location>
</feature>
<sequence>MAVLVLGLILFFAPHLLREFGLRQPLKDALPSEGAYMGLYSLVSLAGLALIIWGKSLSPFQMIWQPIYEWRSLSLMLMIPALICVVAGNVPLSYLRKLLRNPMLVGILLWSLSHLWSNGDLASMLLFGSFAIWSSVKIFTLRCVVNVESKSPEFIWDIISLLAGLGLYVVIGLYHGELFGVGISLA</sequence>
<organism evidence="7 8">
    <name type="scientific">SAR86 cluster bacterium</name>
    <dbReference type="NCBI Taxonomy" id="2030880"/>
    <lineage>
        <taxon>Bacteria</taxon>
        <taxon>Pseudomonadati</taxon>
        <taxon>Pseudomonadota</taxon>
        <taxon>Gammaproteobacteria</taxon>
        <taxon>SAR86 cluster</taxon>
    </lineage>
</organism>
<evidence type="ECO:0000259" key="6">
    <source>
        <dbReference type="Pfam" id="PF07298"/>
    </source>
</evidence>
<feature type="transmembrane region" description="Helical" evidence="5">
    <location>
        <begin position="34"/>
        <end position="54"/>
    </location>
</feature>
<evidence type="ECO:0000256" key="1">
    <source>
        <dbReference type="ARBA" id="ARBA00004141"/>
    </source>
</evidence>
<feature type="domain" description="NnrU" evidence="6">
    <location>
        <begin position="3"/>
        <end position="181"/>
    </location>
</feature>
<reference evidence="8" key="1">
    <citation type="submission" date="2017-08" db="EMBL/GenBank/DDBJ databases">
        <title>A dynamic microbial community with high functional redundancy inhabits the cold, oxic subseafloor aquifer.</title>
        <authorList>
            <person name="Tully B.J."/>
            <person name="Wheat C.G."/>
            <person name="Glazer B.T."/>
            <person name="Huber J.A."/>
        </authorList>
    </citation>
    <scope>NUCLEOTIDE SEQUENCE [LARGE SCALE GENOMIC DNA]</scope>
</reference>
<evidence type="ECO:0000256" key="4">
    <source>
        <dbReference type="ARBA" id="ARBA00023136"/>
    </source>
</evidence>
<dbReference type="EMBL" id="NVUL01000121">
    <property type="protein sequence ID" value="PCI73578.1"/>
    <property type="molecule type" value="Genomic_DNA"/>
</dbReference>
<evidence type="ECO:0000313" key="7">
    <source>
        <dbReference type="EMBL" id="PCI73578.1"/>
    </source>
</evidence>
<comment type="caution">
    <text evidence="7">The sequence shown here is derived from an EMBL/GenBank/DDBJ whole genome shotgun (WGS) entry which is preliminary data.</text>
</comment>
<dbReference type="AlphaFoldDB" id="A0A2A4WT21"/>
<proteinExistence type="predicted"/>
<comment type="subcellular location">
    <subcellularLocation>
        <location evidence="1">Membrane</location>
        <topology evidence="1">Multi-pass membrane protein</topology>
    </subcellularLocation>
</comment>
<keyword evidence="3 5" id="KW-1133">Transmembrane helix</keyword>